<evidence type="ECO:0000313" key="2">
    <source>
        <dbReference type="EMBL" id="WDE01573.1"/>
    </source>
</evidence>
<organism evidence="2 3">
    <name type="scientific">Thalassomonas actiniarum</name>
    <dbReference type="NCBI Taxonomy" id="485447"/>
    <lineage>
        <taxon>Bacteria</taxon>
        <taxon>Pseudomonadati</taxon>
        <taxon>Pseudomonadota</taxon>
        <taxon>Gammaproteobacteria</taxon>
        <taxon>Alteromonadales</taxon>
        <taxon>Colwelliaceae</taxon>
        <taxon>Thalassomonas</taxon>
    </lineage>
</organism>
<accession>A0AAF0C5I0</accession>
<reference evidence="2 3" key="2">
    <citation type="journal article" date="2022" name="Mar. Drugs">
        <title>Bioassay-Guided Fractionation Leads to the Detection of Cholic Acid Generated by the Rare Thalassomonas sp.</title>
        <authorList>
            <person name="Pheiffer F."/>
            <person name="Schneider Y.K."/>
            <person name="Hansen E.H."/>
            <person name="Andersen J.H."/>
            <person name="Isaksson J."/>
            <person name="Busche T."/>
            <person name="R C."/>
            <person name="Kalinowski J."/>
            <person name="Zyl L.V."/>
            <person name="Trindade M."/>
        </authorList>
    </citation>
    <scope>NUCLEOTIDE SEQUENCE [LARGE SCALE GENOMIC DNA]</scope>
    <source>
        <strain evidence="2 3">A5K-106</strain>
    </source>
</reference>
<dbReference type="Proteomes" id="UP000032568">
    <property type="component" value="Chromosome"/>
</dbReference>
<dbReference type="EMBL" id="CP059735">
    <property type="protein sequence ID" value="WDE01573.1"/>
    <property type="molecule type" value="Genomic_DNA"/>
</dbReference>
<dbReference type="GO" id="GO:0008168">
    <property type="term" value="F:methyltransferase activity"/>
    <property type="evidence" value="ECO:0007669"/>
    <property type="project" value="UniProtKB-KW"/>
</dbReference>
<name>A0AAF0C5I0_9GAMM</name>
<dbReference type="GO" id="GO:0032259">
    <property type="term" value="P:methylation"/>
    <property type="evidence" value="ECO:0007669"/>
    <property type="project" value="UniProtKB-KW"/>
</dbReference>
<keyword evidence="2" id="KW-0489">Methyltransferase</keyword>
<dbReference type="Gene3D" id="3.40.50.150">
    <property type="entry name" value="Vaccinia Virus protein VP39"/>
    <property type="match status" value="1"/>
</dbReference>
<keyword evidence="3" id="KW-1185">Reference proteome</keyword>
<keyword evidence="1" id="KW-0732">Signal</keyword>
<dbReference type="KEGG" id="tact:SG35_013690"/>
<protein>
    <submittedName>
        <fullName evidence="2">Class I SAM-dependent methyltransferase</fullName>
    </submittedName>
</protein>
<dbReference type="SUPFAM" id="SSF53335">
    <property type="entry name" value="S-adenosyl-L-methionine-dependent methyltransferases"/>
    <property type="match status" value="1"/>
</dbReference>
<gene>
    <name evidence="2" type="ORF">SG35_013690</name>
</gene>
<feature type="chain" id="PRO_5041904650" evidence="1">
    <location>
        <begin position="21"/>
        <end position="249"/>
    </location>
</feature>
<dbReference type="InterPro" id="IPR016980">
    <property type="entry name" value="S-AdoMet-dep_MeTrfase_Alr7345"/>
</dbReference>
<proteinExistence type="predicted"/>
<dbReference type="RefSeq" id="WP_044832763.1">
    <property type="nucleotide sequence ID" value="NZ_CP059735.1"/>
</dbReference>
<feature type="signal peptide" evidence="1">
    <location>
        <begin position="1"/>
        <end position="20"/>
    </location>
</feature>
<evidence type="ECO:0000256" key="1">
    <source>
        <dbReference type="SAM" id="SignalP"/>
    </source>
</evidence>
<dbReference type="PIRSF" id="PIRSF031679">
    <property type="entry name" value="Mtase_Alr7345_prd"/>
    <property type="match status" value="1"/>
</dbReference>
<dbReference type="InterPro" id="IPR029063">
    <property type="entry name" value="SAM-dependent_MTases_sf"/>
</dbReference>
<keyword evidence="2" id="KW-0808">Transferase</keyword>
<dbReference type="AlphaFoldDB" id="A0AAF0C5I0"/>
<reference evidence="2 3" key="1">
    <citation type="journal article" date="2015" name="Genome Announc.">
        <title>Draft Genome Sequences of Marine Isolates of Thalassomonas viridans and Thalassomonas actiniarum.</title>
        <authorList>
            <person name="Olonade I."/>
            <person name="van Zyl L.J."/>
            <person name="Trindade M."/>
        </authorList>
    </citation>
    <scope>NUCLEOTIDE SEQUENCE [LARGE SCALE GENOMIC DNA]</scope>
    <source>
        <strain evidence="2 3">A5K-106</strain>
    </source>
</reference>
<sequence>MLKPISALLLAATLTTPAMADDFSDKIKQALKSELRSEKEKERDRNRKPVQTLEFFGIQDDMKVLELIPGRGWYTKLLAPALRDNGQLYLALGTSRIEKSLESEEALNKVKLLAKSSEFKYNESEELYDLTSTELNVKDLDAVLTFRNYHNLTLKTRTQLNESVFESLKPGGIYGVVDHTRRHMQSNDNENGRRFDPVLAIKEIQAAGFEFVDYSTLHYRPDDELRYEVGRKSVTGNTDRFTFLFKKPE</sequence>
<evidence type="ECO:0000313" key="3">
    <source>
        <dbReference type="Proteomes" id="UP000032568"/>
    </source>
</evidence>